<reference evidence="1" key="1">
    <citation type="submission" date="2023-05" db="EMBL/GenBank/DDBJ databases">
        <authorList>
            <person name="Stuckert A."/>
        </authorList>
    </citation>
    <scope>NUCLEOTIDE SEQUENCE</scope>
</reference>
<feature type="non-terminal residue" evidence="1">
    <location>
        <position position="70"/>
    </location>
</feature>
<accession>A0ABN9GFK3</accession>
<dbReference type="EMBL" id="CATNWA010018528">
    <property type="protein sequence ID" value="CAI9607944.1"/>
    <property type="molecule type" value="Genomic_DNA"/>
</dbReference>
<dbReference type="Proteomes" id="UP001162483">
    <property type="component" value="Unassembled WGS sequence"/>
</dbReference>
<organism evidence="1 2">
    <name type="scientific">Staurois parvus</name>
    <dbReference type="NCBI Taxonomy" id="386267"/>
    <lineage>
        <taxon>Eukaryota</taxon>
        <taxon>Metazoa</taxon>
        <taxon>Chordata</taxon>
        <taxon>Craniata</taxon>
        <taxon>Vertebrata</taxon>
        <taxon>Euteleostomi</taxon>
        <taxon>Amphibia</taxon>
        <taxon>Batrachia</taxon>
        <taxon>Anura</taxon>
        <taxon>Neobatrachia</taxon>
        <taxon>Ranoidea</taxon>
        <taxon>Ranidae</taxon>
        <taxon>Staurois</taxon>
    </lineage>
</organism>
<keyword evidence="2" id="KW-1185">Reference proteome</keyword>
<protein>
    <submittedName>
        <fullName evidence="1">Uncharacterized protein</fullName>
    </submittedName>
</protein>
<name>A0ABN9GFK3_9NEOB</name>
<sequence>MNITQKWEFFKKTVCEHTAKYIPMGNKFKRLKIKPMWLTAKAIKATDNKKRAFIIYKNEGTLSSFKHYKE</sequence>
<proteinExistence type="predicted"/>
<comment type="caution">
    <text evidence="1">The sequence shown here is derived from an EMBL/GenBank/DDBJ whole genome shotgun (WGS) entry which is preliminary data.</text>
</comment>
<evidence type="ECO:0000313" key="2">
    <source>
        <dbReference type="Proteomes" id="UP001162483"/>
    </source>
</evidence>
<evidence type="ECO:0000313" key="1">
    <source>
        <dbReference type="EMBL" id="CAI9607944.1"/>
    </source>
</evidence>
<gene>
    <name evidence="1" type="ORF">SPARVUS_LOCUS14024317</name>
</gene>